<gene>
    <name evidence="1" type="ORF">S03H2_49221</name>
</gene>
<protein>
    <submittedName>
        <fullName evidence="1">Uncharacterized protein</fullName>
    </submittedName>
</protein>
<name>X1HMH5_9ZZZZ</name>
<comment type="caution">
    <text evidence="1">The sequence shown here is derived from an EMBL/GenBank/DDBJ whole genome shotgun (WGS) entry which is preliminary data.</text>
</comment>
<dbReference type="AlphaFoldDB" id="X1HMH5"/>
<evidence type="ECO:0000313" key="1">
    <source>
        <dbReference type="EMBL" id="GAH70692.1"/>
    </source>
</evidence>
<organism evidence="1">
    <name type="scientific">marine sediment metagenome</name>
    <dbReference type="NCBI Taxonomy" id="412755"/>
    <lineage>
        <taxon>unclassified sequences</taxon>
        <taxon>metagenomes</taxon>
        <taxon>ecological metagenomes</taxon>
    </lineage>
</organism>
<feature type="non-terminal residue" evidence="1">
    <location>
        <position position="1"/>
    </location>
</feature>
<dbReference type="EMBL" id="BARU01031088">
    <property type="protein sequence ID" value="GAH70692.1"/>
    <property type="molecule type" value="Genomic_DNA"/>
</dbReference>
<proteinExistence type="predicted"/>
<reference evidence="1" key="1">
    <citation type="journal article" date="2014" name="Front. Microbiol.">
        <title>High frequency of phylogenetically diverse reductive dehalogenase-homologous genes in deep subseafloor sedimentary metagenomes.</title>
        <authorList>
            <person name="Kawai M."/>
            <person name="Futagami T."/>
            <person name="Toyoda A."/>
            <person name="Takaki Y."/>
            <person name="Nishi S."/>
            <person name="Hori S."/>
            <person name="Arai W."/>
            <person name="Tsubouchi T."/>
            <person name="Morono Y."/>
            <person name="Uchiyama I."/>
            <person name="Ito T."/>
            <person name="Fujiyama A."/>
            <person name="Inagaki F."/>
            <person name="Takami H."/>
        </authorList>
    </citation>
    <scope>NUCLEOTIDE SEQUENCE</scope>
    <source>
        <strain evidence="1">Expedition CK06-06</strain>
    </source>
</reference>
<accession>X1HMH5</accession>
<sequence length="202" mass="23050">KNIFKKSEKGGNKKSKLLILLLFLIVAAGAFYLWGYPLLFPVTTTTTVITPSPTVVATKTETDPVVKEKTEFEIEMDKRKKGYEEKIFVYEPYEPPSNRNPFQKVSTSYFLEETAEKEEEGRALRFIKPELPPGTKLTGIIGSKDNKVAIIEMNSEIFIANLYDILLDRYIVKEIKKDEVIIDYNGYFFSVKIGGEDLSDEL</sequence>